<dbReference type="InterPro" id="IPR007867">
    <property type="entry name" value="GMC_OxRtase_C"/>
</dbReference>
<evidence type="ECO:0000256" key="11">
    <source>
        <dbReference type="ARBA" id="ARBA00038856"/>
    </source>
</evidence>
<evidence type="ECO:0000256" key="5">
    <source>
        <dbReference type="ARBA" id="ARBA00022827"/>
    </source>
</evidence>
<comment type="pathway">
    <text evidence="12">Steroid metabolism; cholesterol degradation.</text>
</comment>
<dbReference type="PANTHER" id="PTHR47470:SF1">
    <property type="entry name" value="FAD-DEPENDENT OXIDOREDUCTASE 2 FAD BINDING DOMAIN-CONTAINING PROTEIN"/>
    <property type="match status" value="1"/>
</dbReference>
<proteinExistence type="inferred from homology"/>
<sequence>MSATQHRCDTTDSARMSEEMQSESDLDNYSRSTTPSSFDEFHRWQAHIALKTFGEGLHAAAQAIFPSERSFPYSKVYVLMLCWDDEIANQRLDKDMDQLSDVFKDVYHFETEVWRIPDEECSLVVNQKILDLVNLGGDRVEDLKIIYYTGKARLDHNKKLVWTSGRKNSRSKYPTVQWSRIQAALVQAQSDVLTLLDCCHAGTASSDEGNGTTELIAACAYNSSTNGVPSYSFTRELEIELRELSTLSSFSVGNLYDNLFSRVRSRMSEEGLEHQSPVYLPLTQGNPKSPRSIRLSIHNDGNLPSQLASVGSYDVKSPQSDIFGIANGDPTGLSFKPSSATAVGPTSRMAFAIRLTEDFRVGDLSSDLFSEWLRNIPASVDQVNIEAGFHSYSSLLIVSVPICLSIYIPKDPAVMSLGPITSFNQVLSRFAIPKDLPTPNPEIWTWDNLGNGINGLHSNAKTHEVVTGLHGNVNGQSPEIRLRKNAHWIQPKGQKELRPNLDTSYSSQFSAASSITEEPSSANESGDNAELPPSPEDFRRSYPNGPYARASHVCKEETETYAEDVNGKEFPRISKPVELIRNSYDCVVIGSGYGGAVAASRMARAGQEVCLLERGQERWPGEYPTGFMDTMKQFHVSGEFAPGFLRDTMVEGGDPTGLYHLIVGKGQNAFVGNGLGGTSLVNANVYLEANDAIMKLDCWPEELQGHDKLKKYYKRAASVLQPESYPQNWPELPKLKMLEKQAKALGLEEKFRRVPQTTRFHNGPNSTGVEMLQSQLTGMDTTGVNDGSKSSTLVNYLSDAWNWGAEMFCQCEVRYIKKLPGDEGYLVFYAWHGSKRGAFPTNLYEDLMWVHARKCVFLGAGSIGTTEILLRSKNLGLPMSDKVGQGMSGNGDILAFGYDTKDEVNAIGREASSRYCPSGPTITGIIDNREGHENPLDGYVIEEGAIPHALAQLFQTMLELMPGNQYPKGQSLFGKVKHALAEKGSRFLGPYYKKGSIERTQVYLIMSHDSNQAIMTLKDDKPILEFLGVGNSSHVKFLNGLLQQATEAVGGTYVQSPFSACLGQEITVHPIGGACIAKDGTADTGVTNHFGEVLTGNGDETHHGLVVTDAAVIPTALGVNPFATITALAERSVEHAARSIGERIDLKTKNNEVLDLFGQPHQHAEAKRQPDRQNTMRIAAAIELVDVTRASKAKGFGFSEVMSGYIHIGDGIQGDKTEDYETAAKTARGLCEEARFFLSVQAWDTDTTVNRADHKAMLTGTVTCAGLPGSPFLVQRGDFHLFSVDTSAPGTRNLTYDFNMTSVDDTEFHFHGYKVVDSSITLAPWRFWSAASTLYVTISHATGDKAIVGRGMMHIKPSDFFSEIFTLKPSGQNFLAKVQSTANFMGFFARQSAKLFLAPFVWQQYPSVNYDHYINGTSPDDVIEIFASDGVQTLLKVFEPRNPNIKTKNLFMIPGASVDEQIFSTPTIEVNAINYFTRAGYRVFVTVHRICKLMVAQNGWTTFDARLDIKACLEKIRKDHGPEKIYTVCHCMGAVAFSSGLLDGTIPADWILGISSSQVFCNPIWASLNMAKASAGPIPFDKLYSMFGGSWFDCSSSRNDTYFQQLLNQLLRLYPDARKEICNNVACHRGTLVYGRMWNHRNLNEATHRQINNFFGGVNMTCLHLLMQMGSRGFVTTNGPLFNDLTTPRNVHRLKDIPIMLFSGSDNQVLTPEATEKTYGLLRDTFGAKGYERHVVQGYGHLDCWMGREAYKDVYPMVRESVDRVTRGKGYKYHEPDWKNNWKGWKDLDISGDLENE</sequence>
<feature type="domain" description="FAD-dependent oxidoreductase 2 FAD-binding" evidence="18">
    <location>
        <begin position="585"/>
        <end position="617"/>
    </location>
</feature>
<evidence type="ECO:0000256" key="16">
    <source>
        <dbReference type="SAM" id="MobiDB-lite"/>
    </source>
</evidence>
<evidence type="ECO:0000256" key="8">
    <source>
        <dbReference type="ARBA" id="ARBA00023166"/>
    </source>
</evidence>
<comment type="similarity">
    <text evidence="2">Belongs to the GMC oxidoreductase family.</text>
</comment>
<keyword evidence="7" id="KW-0443">Lipid metabolism</keyword>
<evidence type="ECO:0000256" key="14">
    <source>
        <dbReference type="ARBA" id="ARBA00049744"/>
    </source>
</evidence>
<dbReference type="EC" id="5.3.3.1" evidence="11"/>
<dbReference type="InterPro" id="IPR029058">
    <property type="entry name" value="AB_hydrolase_fold"/>
</dbReference>
<dbReference type="PANTHER" id="PTHR47470">
    <property type="entry name" value="CHOLESTEROL OXIDASE"/>
    <property type="match status" value="1"/>
</dbReference>
<feature type="region of interest" description="Disordered" evidence="16">
    <location>
        <begin position="508"/>
        <end position="545"/>
    </location>
</feature>
<dbReference type="Gene3D" id="3.50.50.60">
    <property type="entry name" value="FAD/NAD(P)-binding domain"/>
    <property type="match status" value="3"/>
</dbReference>
<evidence type="ECO:0000313" key="20">
    <source>
        <dbReference type="EMBL" id="TVY47432.1"/>
    </source>
</evidence>
<feature type="compositionally biased region" description="Polar residues" evidence="16">
    <location>
        <begin position="515"/>
        <end position="526"/>
    </location>
</feature>
<evidence type="ECO:0000259" key="17">
    <source>
        <dbReference type="Pfam" id="PF00732"/>
    </source>
</evidence>
<evidence type="ECO:0000259" key="18">
    <source>
        <dbReference type="Pfam" id="PF00890"/>
    </source>
</evidence>
<evidence type="ECO:0000256" key="4">
    <source>
        <dbReference type="ARBA" id="ARBA00022630"/>
    </source>
</evidence>
<accession>A0A8H8UJR5</accession>
<feature type="non-terminal residue" evidence="20">
    <location>
        <position position="1"/>
    </location>
</feature>
<dbReference type="GO" id="GO:0008203">
    <property type="term" value="P:cholesterol metabolic process"/>
    <property type="evidence" value="ECO:0007669"/>
    <property type="project" value="UniProtKB-KW"/>
</dbReference>
<dbReference type="Proteomes" id="UP000443090">
    <property type="component" value="Unassembled WGS sequence"/>
</dbReference>
<keyword evidence="5" id="KW-0274">FAD</keyword>
<gene>
    <name evidence="20" type="primary">choA</name>
    <name evidence="20" type="ORF">LOCC1_G003056</name>
</gene>
<dbReference type="SUPFAM" id="SSF53474">
    <property type="entry name" value="alpha/beta-Hydrolases"/>
    <property type="match status" value="1"/>
</dbReference>
<dbReference type="InterPro" id="IPR052542">
    <property type="entry name" value="Cholesterol_Oxidase"/>
</dbReference>
<evidence type="ECO:0000313" key="21">
    <source>
        <dbReference type="Proteomes" id="UP000443090"/>
    </source>
</evidence>
<evidence type="ECO:0000256" key="6">
    <source>
        <dbReference type="ARBA" id="ARBA00023002"/>
    </source>
</evidence>
<evidence type="ECO:0000259" key="19">
    <source>
        <dbReference type="Pfam" id="PF05199"/>
    </source>
</evidence>
<keyword evidence="6" id="KW-0560">Oxidoreductase</keyword>
<keyword evidence="10" id="KW-0413">Isomerase</keyword>
<dbReference type="Pfam" id="PF00890">
    <property type="entry name" value="FAD_binding_2"/>
    <property type="match status" value="1"/>
</dbReference>
<keyword evidence="4" id="KW-0285">Flavoprotein</keyword>
<feature type="domain" description="Glucose-methanol-choline oxidoreductase C-terminal" evidence="19">
    <location>
        <begin position="1067"/>
        <end position="1129"/>
    </location>
</feature>
<keyword evidence="21" id="KW-1185">Reference proteome</keyword>
<dbReference type="Pfam" id="PF05199">
    <property type="entry name" value="GMC_oxred_C"/>
    <property type="match status" value="1"/>
</dbReference>
<dbReference type="EC" id="1.1.3.6" evidence="13"/>
<organism evidence="20 21">
    <name type="scientific">Lachnellula occidentalis</name>
    <dbReference type="NCBI Taxonomy" id="215460"/>
    <lineage>
        <taxon>Eukaryota</taxon>
        <taxon>Fungi</taxon>
        <taxon>Dikarya</taxon>
        <taxon>Ascomycota</taxon>
        <taxon>Pezizomycotina</taxon>
        <taxon>Leotiomycetes</taxon>
        <taxon>Helotiales</taxon>
        <taxon>Lachnaceae</taxon>
        <taxon>Lachnellula</taxon>
    </lineage>
</organism>
<dbReference type="Gene3D" id="3.40.50.1820">
    <property type="entry name" value="alpha/beta hydrolase"/>
    <property type="match status" value="1"/>
</dbReference>
<dbReference type="InterPro" id="IPR003953">
    <property type="entry name" value="FAD-dep_OxRdtase_2_FAD-bd"/>
</dbReference>
<comment type="caution">
    <text evidence="20">The sequence shown here is derived from an EMBL/GenBank/DDBJ whole genome shotgun (WGS) entry which is preliminary data.</text>
</comment>
<dbReference type="OrthoDB" id="9974421at2759"/>
<dbReference type="InterPro" id="IPR000172">
    <property type="entry name" value="GMC_OxRdtase_N"/>
</dbReference>
<keyword evidence="9" id="KW-0753">Steroid metabolism</keyword>
<evidence type="ECO:0000256" key="2">
    <source>
        <dbReference type="ARBA" id="ARBA00010790"/>
    </source>
</evidence>
<dbReference type="GO" id="GO:0016995">
    <property type="term" value="F:cholesterol oxidase activity"/>
    <property type="evidence" value="ECO:0007669"/>
    <property type="project" value="UniProtKB-EC"/>
</dbReference>
<keyword evidence="3" id="KW-0153">Cholesterol metabolism</keyword>
<dbReference type="GO" id="GO:0004769">
    <property type="term" value="F:steroid Delta-isomerase activity"/>
    <property type="evidence" value="ECO:0007669"/>
    <property type="project" value="UniProtKB-EC"/>
</dbReference>
<name>A0A8H8UJR5_9HELO</name>
<evidence type="ECO:0000256" key="7">
    <source>
        <dbReference type="ARBA" id="ARBA00023098"/>
    </source>
</evidence>
<dbReference type="GO" id="GO:0050660">
    <property type="term" value="F:flavin adenine dinucleotide binding"/>
    <property type="evidence" value="ECO:0007669"/>
    <property type="project" value="InterPro"/>
</dbReference>
<evidence type="ECO:0000256" key="13">
    <source>
        <dbReference type="ARBA" id="ARBA00049723"/>
    </source>
</evidence>
<dbReference type="InterPro" id="IPR036188">
    <property type="entry name" value="FAD/NAD-bd_sf"/>
</dbReference>
<keyword evidence="8" id="KW-1207">Sterol metabolism</keyword>
<feature type="compositionally biased region" description="Basic and acidic residues" evidence="16">
    <location>
        <begin position="1"/>
        <end position="18"/>
    </location>
</feature>
<protein>
    <recommendedName>
        <fullName evidence="14">Cholesterol oxidase</fullName>
        <ecNumber evidence="13">1.1.3.6</ecNumber>
        <ecNumber evidence="11">5.3.3.1</ecNumber>
    </recommendedName>
    <alternativeName>
        <fullName evidence="15">Cholesterol isomerase</fullName>
    </alternativeName>
</protein>
<dbReference type="SUPFAM" id="SSF51905">
    <property type="entry name" value="FAD/NAD(P)-binding domain"/>
    <property type="match status" value="1"/>
</dbReference>
<evidence type="ECO:0000256" key="9">
    <source>
        <dbReference type="ARBA" id="ARBA00023221"/>
    </source>
</evidence>
<feature type="domain" description="Glucose-methanol-choline oxidoreductase N-terminal" evidence="17">
    <location>
        <begin position="649"/>
        <end position="872"/>
    </location>
</feature>
<evidence type="ECO:0000256" key="15">
    <source>
        <dbReference type="ARBA" id="ARBA00049778"/>
    </source>
</evidence>
<feature type="region of interest" description="Disordered" evidence="16">
    <location>
        <begin position="1"/>
        <end position="31"/>
    </location>
</feature>
<evidence type="ECO:0000256" key="1">
    <source>
        <dbReference type="ARBA" id="ARBA00001974"/>
    </source>
</evidence>
<evidence type="ECO:0000256" key="3">
    <source>
        <dbReference type="ARBA" id="ARBA00022548"/>
    </source>
</evidence>
<dbReference type="EMBL" id="QGMI01000092">
    <property type="protein sequence ID" value="TVY47432.1"/>
    <property type="molecule type" value="Genomic_DNA"/>
</dbReference>
<comment type="cofactor">
    <cofactor evidence="1">
        <name>FAD</name>
        <dbReference type="ChEBI" id="CHEBI:57692"/>
    </cofactor>
</comment>
<evidence type="ECO:0000256" key="12">
    <source>
        <dbReference type="ARBA" id="ARBA00049645"/>
    </source>
</evidence>
<evidence type="ECO:0000256" key="10">
    <source>
        <dbReference type="ARBA" id="ARBA00023235"/>
    </source>
</evidence>
<dbReference type="Pfam" id="PF00732">
    <property type="entry name" value="GMC_oxred_N"/>
    <property type="match status" value="1"/>
</dbReference>
<reference evidence="20 21" key="1">
    <citation type="submission" date="2018-05" db="EMBL/GenBank/DDBJ databases">
        <title>Genome sequencing and assembly of the regulated plant pathogen Lachnellula willkommii and related sister species for the development of diagnostic species identification markers.</title>
        <authorList>
            <person name="Giroux E."/>
            <person name="Bilodeau G."/>
        </authorList>
    </citation>
    <scope>NUCLEOTIDE SEQUENCE [LARGE SCALE GENOMIC DNA]</scope>
    <source>
        <strain evidence="20 21">CBS 160.35</strain>
    </source>
</reference>